<sequence length="223" mass="24475">MTRFHYPLLAREGWVHTALAVGAAALVHYYVGALPAIPFWIAVVFTVQFFRDPPRTIPAAPLGVLCPADGRVISLGDAYDPYLKRPAKRVSIFMNAFNVHSNRMPTEGRVMEIWYHAGKFFNAALEKASESNERNAVWVRTDEGADVVVVQVAGLIARRILCYVKPGDRAAQGERYGFIRFGSRVDVYLPPDSRFRTALGDRVQGGTTLIAELPGRATAGGAG</sequence>
<dbReference type="Proteomes" id="UP000218899">
    <property type="component" value="Chromosome"/>
</dbReference>
<comment type="similarity">
    <text evidence="11">Belongs to the phosphatidylserine decarboxylase family. PSD-A subfamily.</text>
</comment>
<comment type="cofactor">
    <cofactor evidence="11">
        <name>pyruvate</name>
        <dbReference type="ChEBI" id="CHEBI:15361"/>
    </cofactor>
    <text evidence="11">Binds 1 pyruvoyl group covalently per subunit.</text>
</comment>
<dbReference type="Pfam" id="PF02666">
    <property type="entry name" value="PS_Dcarbxylase"/>
    <property type="match status" value="1"/>
</dbReference>
<keyword evidence="14" id="KW-1185">Reference proteome</keyword>
<keyword evidence="8 11" id="KW-0456">Lyase</keyword>
<dbReference type="InterPro" id="IPR003817">
    <property type="entry name" value="PS_Dcarbxylase"/>
</dbReference>
<keyword evidence="7 11" id="KW-0594">Phospholipid biosynthesis</keyword>
<keyword evidence="1 11" id="KW-1003">Cell membrane</keyword>
<feature type="active site" description="Schiff-base intermediate with substrate; via pyruvic acid" evidence="11">
    <location>
        <position position="183"/>
    </location>
</feature>
<comment type="pathway">
    <text evidence="11">Phospholipid metabolism; phosphatidylethanolamine biosynthesis; phosphatidylethanolamine from CDP-diacylglycerol: step 2/2.</text>
</comment>
<dbReference type="UniPathway" id="UPA00558">
    <property type="reaction ID" value="UER00616"/>
</dbReference>
<dbReference type="OrthoDB" id="5958899at2"/>
<comment type="PTM">
    <text evidence="11">Is synthesized initially as an inactive proenzyme. Formation of the active enzyme involves a self-maturation process in which the active site pyruvoyl group is generated from an internal serine residue via an autocatalytic post-translational modification. Two non-identical subunits are generated from the proenzyme in this reaction, and the pyruvate is formed at the N-terminus of the alpha chain, which is derived from the carboxyl end of the proenzyme. The post-translation cleavage follows an unusual pathway, termed non-hydrolytic serinolysis, in which the side chain hydroxyl group of the serine supplies its oxygen atom to form the C-terminus of the beta chain, while the remainder of the serine residue undergoes an oxidative deamination to produce ammonia and the pyruvoyl prosthetic group on the alpha chain.</text>
</comment>
<dbReference type="GO" id="GO:0006646">
    <property type="term" value="P:phosphatidylethanolamine biosynthetic process"/>
    <property type="evidence" value="ECO:0007669"/>
    <property type="project" value="UniProtKB-UniRule"/>
</dbReference>
<evidence type="ECO:0000256" key="1">
    <source>
        <dbReference type="ARBA" id="ARBA00022475"/>
    </source>
</evidence>
<evidence type="ECO:0000256" key="8">
    <source>
        <dbReference type="ARBA" id="ARBA00023239"/>
    </source>
</evidence>
<evidence type="ECO:0000256" key="4">
    <source>
        <dbReference type="ARBA" id="ARBA00023098"/>
    </source>
</evidence>
<feature type="chain" id="PRO_5023233302" description="Phosphatidylserine decarboxylase alpha chain" evidence="11">
    <location>
        <begin position="183"/>
        <end position="223"/>
    </location>
</feature>
<dbReference type="PANTHER" id="PTHR35809">
    <property type="entry name" value="ARCHAETIDYLSERINE DECARBOXYLASE PROENZYME-RELATED"/>
    <property type="match status" value="1"/>
</dbReference>
<keyword evidence="6 11" id="KW-0865">Zymogen</keyword>
<dbReference type="EMBL" id="AP014936">
    <property type="protein sequence ID" value="BAU47315.1"/>
    <property type="molecule type" value="Genomic_DNA"/>
</dbReference>
<dbReference type="GO" id="GO:0005886">
    <property type="term" value="C:plasma membrane"/>
    <property type="evidence" value="ECO:0007669"/>
    <property type="project" value="UniProtKB-SubCell"/>
</dbReference>
<keyword evidence="2 11" id="KW-0444">Lipid biosynthesis</keyword>
<dbReference type="EC" id="4.1.1.65" evidence="11"/>
<evidence type="ECO:0000256" key="10">
    <source>
        <dbReference type="ARBA" id="ARBA00023317"/>
    </source>
</evidence>
<dbReference type="RefSeq" id="WP_096458943.1">
    <property type="nucleotide sequence ID" value="NZ_AP014936.1"/>
</dbReference>
<dbReference type="NCBIfam" id="NF003678">
    <property type="entry name" value="PRK05305.1-2"/>
    <property type="match status" value="1"/>
</dbReference>
<keyword evidence="3 11" id="KW-0210">Decarboxylase</keyword>
<feature type="transmembrane region" description="Helical" evidence="12">
    <location>
        <begin position="20"/>
        <end position="45"/>
    </location>
</feature>
<comment type="subcellular location">
    <subcellularLocation>
        <location evidence="11">Cell membrane</location>
        <topology evidence="11">Peripheral membrane protein</topology>
    </subcellularLocation>
</comment>
<proteinExistence type="inferred from homology"/>
<gene>
    <name evidence="11" type="primary">psd</name>
    <name evidence="13" type="ORF">SVA_0736</name>
</gene>
<dbReference type="KEGG" id="sva:SVA_0736"/>
<evidence type="ECO:0000256" key="7">
    <source>
        <dbReference type="ARBA" id="ARBA00023209"/>
    </source>
</evidence>
<comment type="function">
    <text evidence="11">Catalyzes the formation of phosphatidylethanolamine (PtdEtn) from phosphatidylserine (PtdSer).</text>
</comment>
<comment type="subunit">
    <text evidence="11">Heterodimer of a large membrane-associated beta subunit and a small pyruvoyl-containing alpha subunit.</text>
</comment>
<evidence type="ECO:0000256" key="5">
    <source>
        <dbReference type="ARBA" id="ARBA00023136"/>
    </source>
</evidence>
<dbReference type="InterPro" id="IPR033175">
    <property type="entry name" value="PSD-A"/>
</dbReference>
<evidence type="ECO:0000313" key="13">
    <source>
        <dbReference type="EMBL" id="BAU47315.1"/>
    </source>
</evidence>
<feature type="chain" id="PRO_5023233300" description="Phosphatidylserine decarboxylase beta chain" evidence="11">
    <location>
        <begin position="1"/>
        <end position="182"/>
    </location>
</feature>
<evidence type="ECO:0000313" key="14">
    <source>
        <dbReference type="Proteomes" id="UP000218899"/>
    </source>
</evidence>
<evidence type="ECO:0000256" key="3">
    <source>
        <dbReference type="ARBA" id="ARBA00022793"/>
    </source>
</evidence>
<evidence type="ECO:0000256" key="9">
    <source>
        <dbReference type="ARBA" id="ARBA00023264"/>
    </source>
</evidence>
<evidence type="ECO:0000256" key="11">
    <source>
        <dbReference type="HAMAP-Rule" id="MF_00664"/>
    </source>
</evidence>
<feature type="modified residue" description="Pyruvic acid (Ser); by autocatalysis" evidence="11">
    <location>
        <position position="183"/>
    </location>
</feature>
<dbReference type="HAMAP" id="MF_00664">
    <property type="entry name" value="PS_decarb_PSD_A"/>
    <property type="match status" value="1"/>
</dbReference>
<keyword evidence="12" id="KW-1133">Transmembrane helix</keyword>
<dbReference type="AlphaFoldDB" id="A0A1B4V203"/>
<name>A0A1B4V203_9GAMM</name>
<reference evidence="13 14" key="1">
    <citation type="submission" date="2015-08" db="EMBL/GenBank/DDBJ databases">
        <title>Complete genome sequence of Sulfurifustis variabilis.</title>
        <authorList>
            <person name="Miura A."/>
            <person name="Kojima H."/>
            <person name="Fukui M."/>
        </authorList>
    </citation>
    <scope>NUCLEOTIDE SEQUENCE [LARGE SCALE GENOMIC DNA]</scope>
    <source>
        <strain evidence="14">skN76</strain>
    </source>
</reference>
<keyword evidence="10 11" id="KW-0670">Pyruvate</keyword>
<dbReference type="GO" id="GO:0004609">
    <property type="term" value="F:phosphatidylserine decarboxylase activity"/>
    <property type="evidence" value="ECO:0007669"/>
    <property type="project" value="UniProtKB-UniRule"/>
</dbReference>
<evidence type="ECO:0000256" key="12">
    <source>
        <dbReference type="SAM" id="Phobius"/>
    </source>
</evidence>
<dbReference type="PANTHER" id="PTHR35809:SF1">
    <property type="entry name" value="ARCHAETIDYLSERINE DECARBOXYLASE PROENZYME-RELATED"/>
    <property type="match status" value="1"/>
</dbReference>
<comment type="catalytic activity">
    <reaction evidence="11">
        <text>a 1,2-diacyl-sn-glycero-3-phospho-L-serine + H(+) = a 1,2-diacyl-sn-glycero-3-phosphoethanolamine + CO2</text>
        <dbReference type="Rhea" id="RHEA:20828"/>
        <dbReference type="ChEBI" id="CHEBI:15378"/>
        <dbReference type="ChEBI" id="CHEBI:16526"/>
        <dbReference type="ChEBI" id="CHEBI:57262"/>
        <dbReference type="ChEBI" id="CHEBI:64612"/>
        <dbReference type="EC" id="4.1.1.65"/>
    </reaction>
</comment>
<organism evidence="13 14">
    <name type="scientific">Sulfurifustis variabilis</name>
    <dbReference type="NCBI Taxonomy" id="1675686"/>
    <lineage>
        <taxon>Bacteria</taxon>
        <taxon>Pseudomonadati</taxon>
        <taxon>Pseudomonadota</taxon>
        <taxon>Gammaproteobacteria</taxon>
        <taxon>Acidiferrobacterales</taxon>
        <taxon>Acidiferrobacteraceae</taxon>
        <taxon>Sulfurifustis</taxon>
    </lineage>
</organism>
<keyword evidence="4 11" id="KW-0443">Lipid metabolism</keyword>
<protein>
    <recommendedName>
        <fullName evidence="11">Phosphatidylserine decarboxylase proenzyme</fullName>
        <ecNumber evidence="11">4.1.1.65</ecNumber>
    </recommendedName>
    <component>
        <recommendedName>
            <fullName evidence="11">Phosphatidylserine decarboxylase alpha chain</fullName>
        </recommendedName>
    </component>
    <component>
        <recommendedName>
            <fullName evidence="11">Phosphatidylserine decarboxylase beta chain</fullName>
        </recommendedName>
    </component>
</protein>
<accession>A0A1B4V203</accession>
<keyword evidence="9 11" id="KW-1208">Phospholipid metabolism</keyword>
<keyword evidence="12" id="KW-0812">Transmembrane</keyword>
<evidence type="ECO:0000256" key="6">
    <source>
        <dbReference type="ARBA" id="ARBA00023145"/>
    </source>
</evidence>
<dbReference type="NCBIfam" id="NF003680">
    <property type="entry name" value="PRK05305.1-5"/>
    <property type="match status" value="1"/>
</dbReference>
<feature type="site" description="Cleavage (non-hydrolytic); by autocatalysis" evidence="11">
    <location>
        <begin position="182"/>
        <end position="183"/>
    </location>
</feature>
<keyword evidence="5 11" id="KW-0472">Membrane</keyword>
<evidence type="ECO:0000256" key="2">
    <source>
        <dbReference type="ARBA" id="ARBA00022516"/>
    </source>
</evidence>